<evidence type="ECO:0000256" key="3">
    <source>
        <dbReference type="ARBA" id="ARBA00022840"/>
    </source>
</evidence>
<dbReference type="PROSITE" id="PS50893">
    <property type="entry name" value="ABC_TRANSPORTER_2"/>
    <property type="match status" value="1"/>
</dbReference>
<evidence type="ECO:0000256" key="2">
    <source>
        <dbReference type="ARBA" id="ARBA00022741"/>
    </source>
</evidence>
<accession>A0A0D6B3V3</accession>
<gene>
    <name evidence="5" type="ORF">NHU_02614</name>
</gene>
<evidence type="ECO:0000259" key="4">
    <source>
        <dbReference type="PROSITE" id="PS50893"/>
    </source>
</evidence>
<reference evidence="5 6" key="1">
    <citation type="submission" date="2015-02" db="EMBL/GenBank/DDBJ databases">
        <title>Genome sequene of Rhodovulum sulfidophilum DSM 2351.</title>
        <authorList>
            <person name="Nagao N."/>
        </authorList>
    </citation>
    <scope>NUCLEOTIDE SEQUENCE [LARGE SCALE GENOMIC DNA]</scope>
    <source>
        <strain evidence="5 6">DSM 2351</strain>
    </source>
</reference>
<organism evidence="5 6">
    <name type="scientific">Rhodovulum sulfidophilum</name>
    <name type="common">Rhodobacter sulfidophilus</name>
    <dbReference type="NCBI Taxonomy" id="35806"/>
    <lineage>
        <taxon>Bacteria</taxon>
        <taxon>Pseudomonadati</taxon>
        <taxon>Pseudomonadota</taxon>
        <taxon>Alphaproteobacteria</taxon>
        <taxon>Rhodobacterales</taxon>
        <taxon>Paracoccaceae</taxon>
        <taxon>Rhodovulum</taxon>
    </lineage>
</organism>
<keyword evidence="2" id="KW-0547">Nucleotide-binding</keyword>
<protein>
    <submittedName>
        <fullName evidence="5">Spermidine/putrescine ABC transporter, ATP-binding subunit</fullName>
        <ecNumber evidence="5">3.6.3.25</ecNumber>
    </submittedName>
</protein>
<dbReference type="EC" id="3.6.3.25" evidence="5"/>
<dbReference type="InterPro" id="IPR003439">
    <property type="entry name" value="ABC_transporter-like_ATP-bd"/>
</dbReference>
<dbReference type="GO" id="GO:0005524">
    <property type="term" value="F:ATP binding"/>
    <property type="evidence" value="ECO:0007669"/>
    <property type="project" value="UniProtKB-KW"/>
</dbReference>
<dbReference type="EMBL" id="AP014800">
    <property type="protein sequence ID" value="BAQ69762.1"/>
    <property type="molecule type" value="Genomic_DNA"/>
</dbReference>
<evidence type="ECO:0000256" key="1">
    <source>
        <dbReference type="ARBA" id="ARBA00022448"/>
    </source>
</evidence>
<dbReference type="InterPro" id="IPR027417">
    <property type="entry name" value="P-loop_NTPase"/>
</dbReference>
<dbReference type="InterPro" id="IPR050093">
    <property type="entry name" value="ABC_SmlMolc_Importer"/>
</dbReference>
<dbReference type="Proteomes" id="UP000064912">
    <property type="component" value="Chromosome"/>
</dbReference>
<proteinExistence type="predicted"/>
<keyword evidence="5" id="KW-0378">Hydrolase</keyword>
<dbReference type="InterPro" id="IPR017871">
    <property type="entry name" value="ABC_transporter-like_CS"/>
</dbReference>
<evidence type="ECO:0000313" key="6">
    <source>
        <dbReference type="Proteomes" id="UP000064912"/>
    </source>
</evidence>
<feature type="domain" description="ABC transporter" evidence="4">
    <location>
        <begin position="4"/>
        <end position="225"/>
    </location>
</feature>
<dbReference type="Gene3D" id="3.40.50.300">
    <property type="entry name" value="P-loop containing nucleotide triphosphate hydrolases"/>
    <property type="match status" value="1"/>
</dbReference>
<evidence type="ECO:0000313" key="5">
    <source>
        <dbReference type="EMBL" id="BAQ69762.1"/>
    </source>
</evidence>
<name>A0A0D6B3V3_RHOSU</name>
<dbReference type="AlphaFoldDB" id="A0A0D6B3V3"/>
<keyword evidence="3 5" id="KW-0067">ATP-binding</keyword>
<dbReference type="PROSITE" id="PS00211">
    <property type="entry name" value="ABC_TRANSPORTER_1"/>
    <property type="match status" value="1"/>
</dbReference>
<keyword evidence="1" id="KW-0813">Transport</keyword>
<dbReference type="KEGG" id="rsu:NHU_02614"/>
<dbReference type="Pfam" id="PF00005">
    <property type="entry name" value="ABC_tran"/>
    <property type="match status" value="1"/>
</dbReference>
<dbReference type="SMART" id="SM00382">
    <property type="entry name" value="AAA"/>
    <property type="match status" value="1"/>
</dbReference>
<dbReference type="eggNOG" id="COG3842">
    <property type="taxonomic scope" value="Bacteria"/>
</dbReference>
<dbReference type="PANTHER" id="PTHR42781">
    <property type="entry name" value="SPERMIDINE/PUTRESCINE IMPORT ATP-BINDING PROTEIN POTA"/>
    <property type="match status" value="1"/>
</dbReference>
<dbReference type="SUPFAM" id="SSF52540">
    <property type="entry name" value="P-loop containing nucleoside triphosphate hydrolases"/>
    <property type="match status" value="1"/>
</dbReference>
<dbReference type="InterPro" id="IPR003593">
    <property type="entry name" value="AAA+_ATPase"/>
</dbReference>
<dbReference type="GO" id="GO:0016887">
    <property type="term" value="F:ATP hydrolysis activity"/>
    <property type="evidence" value="ECO:0007669"/>
    <property type="project" value="InterPro"/>
</dbReference>
<dbReference type="PANTHER" id="PTHR42781:SF4">
    <property type="entry name" value="SPERMIDINE_PUTRESCINE IMPORT ATP-BINDING PROTEIN POTA"/>
    <property type="match status" value="1"/>
</dbReference>
<sequence length="225" mass="24206">MPALRLERIGNAVLGPLDLELAAGEAVALLGPSGAGKSTLLKIVAGLLPHRGRVIFEGRDLTGLPPHRRGIGYMSQDLHLFPHLSVAGNLALPLFFAGLDRQARARRVADTLALCAIAHRATRRPAQLSGGERQRAALARVLSLRPRLLLLDEPFANLDRDTRAGLWAELDALRRGRGMTALIVTHDPSEARALADRSVAINAGRLNERTPLPCCPSTTRPSLAF</sequence>